<organism evidence="1 2">
    <name type="scientific">Streptomyces albus (strain ATCC 21838 / DSM 41398 / FERM P-419 / JCM 4703 / NBRC 107858)</name>
    <dbReference type="NCBI Taxonomy" id="1081613"/>
    <lineage>
        <taxon>Bacteria</taxon>
        <taxon>Bacillati</taxon>
        <taxon>Actinomycetota</taxon>
        <taxon>Actinomycetes</taxon>
        <taxon>Kitasatosporales</taxon>
        <taxon>Streptomycetaceae</taxon>
        <taxon>Streptomyces</taxon>
    </lineage>
</organism>
<evidence type="ECO:0008006" key="3">
    <source>
        <dbReference type="Google" id="ProtNLM"/>
    </source>
</evidence>
<dbReference type="EMBL" id="CP010519">
    <property type="protein sequence ID" value="AJE81584.1"/>
    <property type="molecule type" value="Genomic_DNA"/>
</dbReference>
<evidence type="ECO:0000313" key="1">
    <source>
        <dbReference type="EMBL" id="AJE81584.1"/>
    </source>
</evidence>
<protein>
    <recommendedName>
        <fullName evidence="3">Transposase</fullName>
    </recommendedName>
</protein>
<gene>
    <name evidence="1" type="ORF">SLNWT_1208</name>
</gene>
<dbReference type="AlphaFoldDB" id="A0A0B5EJA9"/>
<reference evidence="1 2" key="1">
    <citation type="submission" date="2015-01" db="EMBL/GenBank/DDBJ databases">
        <title>Enhanced salinomycin production by adjusting the supply of polyketide extender units in Streptomyce albus DSM 41398.</title>
        <authorList>
            <person name="Lu C."/>
        </authorList>
    </citation>
    <scope>NUCLEOTIDE SEQUENCE [LARGE SCALE GENOMIC DNA]</scope>
    <source>
        <strain evidence="2">ATCC 21838 / DSM 41398 / FERM P-419 / JCM 4703 / NBRC 107858</strain>
    </source>
</reference>
<keyword evidence="2" id="KW-1185">Reference proteome</keyword>
<name>A0A0B5EJA9_STRA4</name>
<sequence>MKTCRRFHRIKDGFEKDVLFLRGHAERHLGSPAAKTSAKNAVSVRRNMARALNTHLARCRECG</sequence>
<dbReference type="Proteomes" id="UP000031523">
    <property type="component" value="Chromosome"/>
</dbReference>
<dbReference type="KEGG" id="sals:SLNWT_1208"/>
<proteinExistence type="predicted"/>
<evidence type="ECO:0000313" key="2">
    <source>
        <dbReference type="Proteomes" id="UP000031523"/>
    </source>
</evidence>
<accession>A0A0B5EJA9</accession>